<feature type="compositionally biased region" description="Basic and acidic residues" evidence="1">
    <location>
        <begin position="130"/>
        <end position="140"/>
    </location>
</feature>
<sequence>MVSEERDDVEDRQTGMGQLAACDDWLVVGEGEDEGEDGEGEGGEGESREEEEFEEEEDKREGEREEKGEEEWEECIKRADVWVVDLEGVFSWEASGESEGGLISWVGEGEQGSKGEREEEVLLVGEEGEEGTREVRGRKD</sequence>
<feature type="region of interest" description="Disordered" evidence="1">
    <location>
        <begin position="1"/>
        <end position="73"/>
    </location>
</feature>
<dbReference type="AlphaFoldDB" id="A0A1X7TD90"/>
<protein>
    <submittedName>
        <fullName evidence="2">Uncharacterized protein</fullName>
    </submittedName>
</protein>
<dbReference type="InParanoid" id="A0A1X7TD90"/>
<feature type="compositionally biased region" description="Acidic residues" evidence="1">
    <location>
        <begin position="118"/>
        <end position="129"/>
    </location>
</feature>
<accession>A0A1X7TD90</accession>
<evidence type="ECO:0000313" key="2">
    <source>
        <dbReference type="EnsemblMetazoa" id="Aqu2.1.12553_001"/>
    </source>
</evidence>
<evidence type="ECO:0000256" key="1">
    <source>
        <dbReference type="SAM" id="MobiDB-lite"/>
    </source>
</evidence>
<feature type="region of interest" description="Disordered" evidence="1">
    <location>
        <begin position="95"/>
        <end position="140"/>
    </location>
</feature>
<feature type="compositionally biased region" description="Acidic residues" evidence="1">
    <location>
        <begin position="30"/>
        <end position="58"/>
    </location>
</feature>
<organism evidence="2">
    <name type="scientific">Amphimedon queenslandica</name>
    <name type="common">Sponge</name>
    <dbReference type="NCBI Taxonomy" id="400682"/>
    <lineage>
        <taxon>Eukaryota</taxon>
        <taxon>Metazoa</taxon>
        <taxon>Porifera</taxon>
        <taxon>Demospongiae</taxon>
        <taxon>Heteroscleromorpha</taxon>
        <taxon>Haplosclerida</taxon>
        <taxon>Niphatidae</taxon>
        <taxon>Amphimedon</taxon>
    </lineage>
</organism>
<feature type="compositionally biased region" description="Acidic residues" evidence="1">
    <location>
        <begin position="1"/>
        <end position="10"/>
    </location>
</feature>
<reference evidence="2" key="1">
    <citation type="submission" date="2017-05" db="UniProtKB">
        <authorList>
            <consortium name="EnsemblMetazoa"/>
        </authorList>
    </citation>
    <scope>IDENTIFICATION</scope>
</reference>
<name>A0A1X7TD90_AMPQE</name>
<dbReference type="EnsemblMetazoa" id="Aqu2.1.12553_001">
    <property type="protein sequence ID" value="Aqu2.1.12553_001"/>
    <property type="gene ID" value="Aqu2.1.12553"/>
</dbReference>
<proteinExistence type="predicted"/>